<dbReference type="Proteomes" id="UP001589906">
    <property type="component" value="Unassembled WGS sequence"/>
</dbReference>
<evidence type="ECO:0000313" key="2">
    <source>
        <dbReference type="Proteomes" id="UP001589906"/>
    </source>
</evidence>
<name>A0ABV6R218_9CAUL</name>
<dbReference type="RefSeq" id="WP_376835618.1">
    <property type="nucleotide sequence ID" value="NZ_JBHLSW010000005.1"/>
</dbReference>
<dbReference type="Gene3D" id="3.20.20.100">
    <property type="entry name" value="NADP-dependent oxidoreductase domain"/>
    <property type="match status" value="1"/>
</dbReference>
<dbReference type="NCBIfam" id="NF011432">
    <property type="entry name" value="PRK14863.1"/>
    <property type="match status" value="1"/>
</dbReference>
<reference evidence="1 2" key="1">
    <citation type="submission" date="2024-09" db="EMBL/GenBank/DDBJ databases">
        <authorList>
            <person name="Sun Q."/>
            <person name="Mori K."/>
        </authorList>
    </citation>
    <scope>NUCLEOTIDE SEQUENCE [LARGE SCALE GENOMIC DNA]</scope>
    <source>
        <strain evidence="1 2">NCAIM B.02621</strain>
    </source>
</reference>
<gene>
    <name evidence="1" type="ORF">ACFFGE_07220</name>
</gene>
<organism evidence="1 2">
    <name type="scientific">Brevundimonas balnearis</name>
    <dbReference type="NCBI Taxonomy" id="1572858"/>
    <lineage>
        <taxon>Bacteria</taxon>
        <taxon>Pseudomonadati</taxon>
        <taxon>Pseudomonadota</taxon>
        <taxon>Alphaproteobacteria</taxon>
        <taxon>Caulobacterales</taxon>
        <taxon>Caulobacteraceae</taxon>
        <taxon>Brevundimonas</taxon>
    </lineage>
</organism>
<dbReference type="InterPro" id="IPR036812">
    <property type="entry name" value="NAD(P)_OxRdtase_dom_sf"/>
</dbReference>
<sequence>MNPSAPDNPAERLCVALAPSPVRSPAPPPGAQEDATRQLLQTAADAGVRRVTSRPEGEVERLLGQAWPFPSPFRVDVRTVAISEGLDRVEARARRSLEHMGLPRGETLFVGRASDLAGAEGRAMWDRLERLKAQGLFRKLGICAGPEDSPALLARRYAPDAMRVPCSLLDQRALRTGTLEALAAMDLEVQVSAVFAHGLLFGAVDLAPQGADMLALSRVRRRLAEARLDPMQAGLSFGLDLPGRPLLVTSVASAAELRAMLAAAHGLRSHAGLDWAGFALDAEAAQALSAPRAASAA</sequence>
<accession>A0ABV6R218</accession>
<protein>
    <submittedName>
        <fullName evidence="1">Aldo/keto reductase</fullName>
    </submittedName>
</protein>
<dbReference type="SUPFAM" id="SSF51430">
    <property type="entry name" value="NAD(P)-linked oxidoreductase"/>
    <property type="match status" value="1"/>
</dbReference>
<evidence type="ECO:0000313" key="1">
    <source>
        <dbReference type="EMBL" id="MFC0633666.1"/>
    </source>
</evidence>
<keyword evidence="2" id="KW-1185">Reference proteome</keyword>
<comment type="caution">
    <text evidence="1">The sequence shown here is derived from an EMBL/GenBank/DDBJ whole genome shotgun (WGS) entry which is preliminary data.</text>
</comment>
<dbReference type="EMBL" id="JBHLSW010000005">
    <property type="protein sequence ID" value="MFC0633666.1"/>
    <property type="molecule type" value="Genomic_DNA"/>
</dbReference>
<proteinExistence type="predicted"/>